<dbReference type="InterPro" id="IPR000286">
    <property type="entry name" value="HDACs"/>
</dbReference>
<dbReference type="Proteomes" id="UP001150569">
    <property type="component" value="Unassembled WGS sequence"/>
</dbReference>
<dbReference type="EC" id="3.5.1.98" evidence="6"/>
<evidence type="ECO:0000256" key="11">
    <source>
        <dbReference type="ARBA" id="ARBA00022801"/>
    </source>
</evidence>
<evidence type="ECO:0000256" key="18">
    <source>
        <dbReference type="ARBA" id="ARBA00042783"/>
    </source>
</evidence>
<dbReference type="GO" id="GO:0046872">
    <property type="term" value="F:metal ion binding"/>
    <property type="evidence" value="ECO:0007669"/>
    <property type="project" value="UniProtKB-KW"/>
</dbReference>
<evidence type="ECO:0000313" key="21">
    <source>
        <dbReference type="EMBL" id="KAJ1910402.1"/>
    </source>
</evidence>
<evidence type="ECO:0000256" key="9">
    <source>
        <dbReference type="ARBA" id="ARBA00022491"/>
    </source>
</evidence>
<evidence type="ECO:0000256" key="14">
    <source>
        <dbReference type="ARBA" id="ARBA00023163"/>
    </source>
</evidence>
<evidence type="ECO:0000256" key="16">
    <source>
        <dbReference type="ARBA" id="ARBA00040347"/>
    </source>
</evidence>
<evidence type="ECO:0000256" key="19">
    <source>
        <dbReference type="SAM" id="MobiDB-lite"/>
    </source>
</evidence>
<keyword evidence="7" id="KW-0158">Chromosome</keyword>
<evidence type="ECO:0000256" key="17">
    <source>
        <dbReference type="ARBA" id="ARBA00041964"/>
    </source>
</evidence>
<comment type="similarity">
    <text evidence="5">Belongs to the histone deacetylase family. HD type 1 subfamily.</text>
</comment>
<feature type="compositionally biased region" description="Acidic residues" evidence="19">
    <location>
        <begin position="86"/>
        <end position="97"/>
    </location>
</feature>
<feature type="region of interest" description="Disordered" evidence="19">
    <location>
        <begin position="81"/>
        <end position="105"/>
    </location>
</feature>
<evidence type="ECO:0000256" key="4">
    <source>
        <dbReference type="ARBA" id="ARBA00004496"/>
    </source>
</evidence>
<dbReference type="PRINTS" id="PR01270">
    <property type="entry name" value="HDASUPER"/>
</dbReference>
<evidence type="ECO:0000256" key="12">
    <source>
        <dbReference type="ARBA" id="ARBA00022853"/>
    </source>
</evidence>
<reference evidence="21" key="1">
    <citation type="submission" date="2022-07" db="EMBL/GenBank/DDBJ databases">
        <title>Phylogenomic reconstructions and comparative analyses of Kickxellomycotina fungi.</title>
        <authorList>
            <person name="Reynolds N.K."/>
            <person name="Stajich J.E."/>
            <person name="Barry K."/>
            <person name="Grigoriev I.V."/>
            <person name="Crous P."/>
            <person name="Smith M.E."/>
        </authorList>
    </citation>
    <scope>NUCLEOTIDE SEQUENCE</scope>
    <source>
        <strain evidence="21">RSA 861</strain>
    </source>
</reference>
<organism evidence="21 22">
    <name type="scientific">Tieghemiomyces parasiticus</name>
    <dbReference type="NCBI Taxonomy" id="78921"/>
    <lineage>
        <taxon>Eukaryota</taxon>
        <taxon>Fungi</taxon>
        <taxon>Fungi incertae sedis</taxon>
        <taxon>Zoopagomycota</taxon>
        <taxon>Kickxellomycotina</taxon>
        <taxon>Dimargaritomycetes</taxon>
        <taxon>Dimargaritales</taxon>
        <taxon>Dimargaritaceae</taxon>
        <taxon>Tieghemiomyces</taxon>
    </lineage>
</organism>
<accession>A0A9W8DMM1</accession>
<evidence type="ECO:0000259" key="20">
    <source>
        <dbReference type="Pfam" id="PF00850"/>
    </source>
</evidence>
<keyword evidence="14" id="KW-0804">Transcription</keyword>
<feature type="domain" description="Histone deacetylase" evidence="20">
    <location>
        <begin position="23"/>
        <end position="308"/>
    </location>
</feature>
<evidence type="ECO:0000256" key="3">
    <source>
        <dbReference type="ARBA" id="ARBA00004286"/>
    </source>
</evidence>
<keyword evidence="15" id="KW-0539">Nucleus</keyword>
<comment type="subcellular location">
    <subcellularLocation>
        <location evidence="3">Chromosome</location>
    </subcellularLocation>
    <subcellularLocation>
        <location evidence="4">Cytoplasm</location>
    </subcellularLocation>
    <subcellularLocation>
        <location evidence="2">Nucleus</location>
    </subcellularLocation>
</comment>
<comment type="cofactor">
    <cofactor evidence="1">
        <name>a divalent metal cation</name>
        <dbReference type="ChEBI" id="CHEBI:60240"/>
    </cofactor>
</comment>
<dbReference type="GO" id="GO:0005634">
    <property type="term" value="C:nucleus"/>
    <property type="evidence" value="ECO:0007669"/>
    <property type="project" value="UniProtKB-SubCell"/>
</dbReference>
<keyword evidence="11 21" id="KW-0378">Hydrolase</keyword>
<dbReference type="EMBL" id="JANBPT010001054">
    <property type="protein sequence ID" value="KAJ1910402.1"/>
    <property type="molecule type" value="Genomic_DNA"/>
</dbReference>
<protein>
    <recommendedName>
        <fullName evidence="16">Histone deacetylase 8</fullName>
        <ecNumber evidence="6">3.5.1.98</ecNumber>
    </recommendedName>
    <alternativeName>
        <fullName evidence="17">Protein deacetylase HDAC8</fullName>
    </alternativeName>
    <alternativeName>
        <fullName evidence="18">Protein decrotonylase HDAC8</fullName>
    </alternativeName>
</protein>
<keyword evidence="13" id="KW-0805">Transcription regulation</keyword>
<keyword evidence="22" id="KW-1185">Reference proteome</keyword>
<dbReference type="GO" id="GO:0141221">
    <property type="term" value="F:histone deacetylase activity, hydrolytic mechanism"/>
    <property type="evidence" value="ECO:0007669"/>
    <property type="project" value="UniProtKB-EC"/>
</dbReference>
<evidence type="ECO:0000256" key="15">
    <source>
        <dbReference type="ARBA" id="ARBA00023242"/>
    </source>
</evidence>
<dbReference type="Gene3D" id="3.40.800.20">
    <property type="entry name" value="Histone deacetylase domain"/>
    <property type="match status" value="1"/>
</dbReference>
<keyword evidence="10" id="KW-0479">Metal-binding</keyword>
<gene>
    <name evidence="21" type="primary">HDAC8_1</name>
    <name evidence="21" type="ORF">IWQ60_010674</name>
</gene>
<evidence type="ECO:0000256" key="1">
    <source>
        <dbReference type="ARBA" id="ARBA00001968"/>
    </source>
</evidence>
<evidence type="ECO:0000256" key="2">
    <source>
        <dbReference type="ARBA" id="ARBA00004123"/>
    </source>
</evidence>
<keyword evidence="12" id="KW-0156">Chromatin regulator</keyword>
<evidence type="ECO:0000256" key="10">
    <source>
        <dbReference type="ARBA" id="ARBA00022723"/>
    </source>
</evidence>
<dbReference type="GO" id="GO:0031507">
    <property type="term" value="P:heterochromatin formation"/>
    <property type="evidence" value="ECO:0007669"/>
    <property type="project" value="TreeGrafter"/>
</dbReference>
<dbReference type="InterPro" id="IPR023696">
    <property type="entry name" value="Ureohydrolase_dom_sf"/>
</dbReference>
<evidence type="ECO:0000256" key="5">
    <source>
        <dbReference type="ARBA" id="ARBA00006457"/>
    </source>
</evidence>
<name>A0A9W8DMM1_9FUNG</name>
<evidence type="ECO:0000256" key="7">
    <source>
        <dbReference type="ARBA" id="ARBA00022454"/>
    </source>
</evidence>
<dbReference type="InterPro" id="IPR037138">
    <property type="entry name" value="His_deacetylse_dom_sf"/>
</dbReference>
<keyword evidence="9" id="KW-0678">Repressor</keyword>
<evidence type="ECO:0000256" key="6">
    <source>
        <dbReference type="ARBA" id="ARBA00012111"/>
    </source>
</evidence>
<dbReference type="Pfam" id="PF00850">
    <property type="entry name" value="Hist_deacetyl"/>
    <property type="match status" value="1"/>
</dbReference>
<sequence length="370" mass="40669">MASDRIAYVYDPEYARVADRLPANLNRSSLVHGLVSAFGLLADPRVDVIKPPLAATSELKRFHSSDYVDFLCGLDERRSATRDANEDTDSAGDDDSDGVSTAASSDEDGLLDITYSARIRRRARYGLEHVIFTRTTPDGFCYVNDIVLATLAMRKAFDTILIIDCDLHHHCGVEAAFQHSEKVFTLSFHRHAPGFFPGTGSCEAVGRGKGKFYCLNVPLQTGLNDAHFHSVFRFTVDRVWDRFRPQAVVMQCGCDGMAQDPNREWNLTPAGLGAAVAAVKSRDVPTLFLGGGGYHHANAARCNTYLTSLICRSEPLDLHAEIPDHDYAGAYAPGHDLAVTAGNMQDENDPAYLEGVMAMVDQRLMHLEQD</sequence>
<dbReference type="GO" id="GO:0005694">
    <property type="term" value="C:chromosome"/>
    <property type="evidence" value="ECO:0007669"/>
    <property type="project" value="UniProtKB-SubCell"/>
</dbReference>
<dbReference type="PANTHER" id="PTHR10625:SF14">
    <property type="entry name" value="HISTONE DEACETYLASE 8"/>
    <property type="match status" value="1"/>
</dbReference>
<keyword evidence="8" id="KW-0963">Cytoplasm</keyword>
<evidence type="ECO:0000313" key="22">
    <source>
        <dbReference type="Proteomes" id="UP001150569"/>
    </source>
</evidence>
<evidence type="ECO:0000256" key="8">
    <source>
        <dbReference type="ARBA" id="ARBA00022490"/>
    </source>
</evidence>
<dbReference type="PRINTS" id="PR01271">
    <property type="entry name" value="HISDACETLASE"/>
</dbReference>
<dbReference type="GO" id="GO:0005737">
    <property type="term" value="C:cytoplasm"/>
    <property type="evidence" value="ECO:0007669"/>
    <property type="project" value="UniProtKB-SubCell"/>
</dbReference>
<dbReference type="PANTHER" id="PTHR10625">
    <property type="entry name" value="HISTONE DEACETYLASE HDAC1-RELATED"/>
    <property type="match status" value="1"/>
</dbReference>
<dbReference type="InterPro" id="IPR003084">
    <property type="entry name" value="HDAC_I/II"/>
</dbReference>
<proteinExistence type="inferred from homology"/>
<dbReference type="OrthoDB" id="73273at2759"/>
<dbReference type="SUPFAM" id="SSF52768">
    <property type="entry name" value="Arginase/deacetylase"/>
    <property type="match status" value="1"/>
</dbReference>
<dbReference type="AlphaFoldDB" id="A0A9W8DMM1"/>
<evidence type="ECO:0000256" key="13">
    <source>
        <dbReference type="ARBA" id="ARBA00023015"/>
    </source>
</evidence>
<comment type="caution">
    <text evidence="21">The sequence shown here is derived from an EMBL/GenBank/DDBJ whole genome shotgun (WGS) entry which is preliminary data.</text>
</comment>
<dbReference type="InterPro" id="IPR023801">
    <property type="entry name" value="His_deacetylse_dom"/>
</dbReference>